<proteinExistence type="predicted"/>
<feature type="domain" description="Glucose/Sorbosone dehydrogenase" evidence="2">
    <location>
        <begin position="51"/>
        <end position="378"/>
    </location>
</feature>
<dbReference type="OrthoDB" id="9770043at2"/>
<dbReference type="Pfam" id="PF07995">
    <property type="entry name" value="GSDH"/>
    <property type="match status" value="1"/>
</dbReference>
<comment type="caution">
    <text evidence="3">The sequence shown here is derived from an EMBL/GenBank/DDBJ whole genome shotgun (WGS) entry which is preliminary data.</text>
</comment>
<dbReference type="Proteomes" id="UP000287563">
    <property type="component" value="Unassembled WGS sequence"/>
</dbReference>
<dbReference type="EMBL" id="RJLM01000004">
    <property type="protein sequence ID" value="RWX55480.1"/>
    <property type="molecule type" value="Genomic_DNA"/>
</dbReference>
<gene>
    <name evidence="3" type="ORF">EDI28_13085</name>
</gene>
<dbReference type="RefSeq" id="WP_128784297.1">
    <property type="nucleotide sequence ID" value="NZ_RJLM01000004.1"/>
</dbReference>
<keyword evidence="1" id="KW-0732">Signal</keyword>
<accession>A0A444JQV0</accession>
<evidence type="ECO:0000259" key="2">
    <source>
        <dbReference type="Pfam" id="PF07995"/>
    </source>
</evidence>
<feature type="chain" id="PRO_5019388561" evidence="1">
    <location>
        <begin position="30"/>
        <end position="383"/>
    </location>
</feature>
<organism evidence="3 4">
    <name type="scientific">Photobacterium chitinilyticum</name>
    <dbReference type="NCBI Taxonomy" id="2485123"/>
    <lineage>
        <taxon>Bacteria</taxon>
        <taxon>Pseudomonadati</taxon>
        <taxon>Pseudomonadota</taxon>
        <taxon>Gammaproteobacteria</taxon>
        <taxon>Vibrionales</taxon>
        <taxon>Vibrionaceae</taxon>
        <taxon>Photobacterium</taxon>
    </lineage>
</organism>
<dbReference type="PANTHER" id="PTHR19328">
    <property type="entry name" value="HEDGEHOG-INTERACTING PROTEIN"/>
    <property type="match status" value="1"/>
</dbReference>
<dbReference type="SUPFAM" id="SSF50952">
    <property type="entry name" value="Soluble quinoprotein glucose dehydrogenase"/>
    <property type="match status" value="1"/>
</dbReference>
<dbReference type="InterPro" id="IPR012938">
    <property type="entry name" value="Glc/Sorbosone_DH"/>
</dbReference>
<dbReference type="InterPro" id="IPR011042">
    <property type="entry name" value="6-blade_b-propeller_TolB-like"/>
</dbReference>
<protein>
    <submittedName>
        <fullName evidence="3">PQQ-dependent sugar dehydrogenase</fullName>
    </submittedName>
</protein>
<feature type="signal peptide" evidence="1">
    <location>
        <begin position="1"/>
        <end position="29"/>
    </location>
</feature>
<keyword evidence="4" id="KW-1185">Reference proteome</keyword>
<evidence type="ECO:0000313" key="3">
    <source>
        <dbReference type="EMBL" id="RWX55480.1"/>
    </source>
</evidence>
<name>A0A444JQV0_9GAMM</name>
<dbReference type="PANTHER" id="PTHR19328:SF75">
    <property type="entry name" value="ALDOSE SUGAR DEHYDROGENASE YLII"/>
    <property type="match status" value="1"/>
</dbReference>
<dbReference type="InterPro" id="IPR011041">
    <property type="entry name" value="Quinoprot_gluc/sorb_DH_b-prop"/>
</dbReference>
<sequence length="383" mass="42186">MKFPVVRPEYLFSLSLLSGVCALPSTAYASVVLNGSSNNMDYQVSLVAEHLSVPWGITFITSQKLLITQRHGEAVILDISNNSQTAVKGLPDVTASGQGGLLDVITEPGYQQPNGWLYFTYSKTIGNQAVTVLARSKLKVDTLTQWQELLVTHSATPTYRHFGSRITFDQQGHLFFSVGDRGERDNGQDLTTHAGSILRLNHDGTVPADNPFVAHKAALPEIWSYGHRNPQGLAFDIDSKQLWASEHGPRGGDEINLIKKGSNYGWPVTSHGKEYWGPISVGEAKEKEGIESPRKVYIPSIAPGSLLHYTGTAFPGWQGDLFVGALKLEHINHLTLSPEGIITSEERLLLPLQERIRALVQSPEGWIYFTTDNGNLYRISPLE</sequence>
<dbReference type="Gene3D" id="2.120.10.30">
    <property type="entry name" value="TolB, C-terminal domain"/>
    <property type="match status" value="1"/>
</dbReference>
<evidence type="ECO:0000256" key="1">
    <source>
        <dbReference type="SAM" id="SignalP"/>
    </source>
</evidence>
<evidence type="ECO:0000313" key="4">
    <source>
        <dbReference type="Proteomes" id="UP000287563"/>
    </source>
</evidence>
<reference evidence="3 4" key="1">
    <citation type="submission" date="2018-11" db="EMBL/GenBank/DDBJ databases">
        <title>Photobacterium sp. BEI247 sp. nov., a marine bacterium isolated from Yongle Blue Hole in the South China Sea.</title>
        <authorList>
            <person name="Wang X."/>
        </authorList>
    </citation>
    <scope>NUCLEOTIDE SEQUENCE [LARGE SCALE GENOMIC DNA]</scope>
    <source>
        <strain evidence="4">BEI247</strain>
    </source>
</reference>
<dbReference type="AlphaFoldDB" id="A0A444JQV0"/>